<evidence type="ECO:0000313" key="5">
    <source>
        <dbReference type="Proteomes" id="UP000244441"/>
    </source>
</evidence>
<organism evidence="4 5">
    <name type="scientific">Saccharobesus litoralis</name>
    <dbReference type="NCBI Taxonomy" id="2172099"/>
    <lineage>
        <taxon>Bacteria</taxon>
        <taxon>Pseudomonadati</taxon>
        <taxon>Pseudomonadota</taxon>
        <taxon>Gammaproteobacteria</taxon>
        <taxon>Alteromonadales</taxon>
        <taxon>Alteromonadaceae</taxon>
        <taxon>Saccharobesus</taxon>
    </lineage>
</organism>
<evidence type="ECO:0000256" key="2">
    <source>
        <dbReference type="ARBA" id="ARBA00022729"/>
    </source>
</evidence>
<dbReference type="Pfam" id="PF00497">
    <property type="entry name" value="SBP_bac_3"/>
    <property type="match status" value="1"/>
</dbReference>
<dbReference type="PANTHER" id="PTHR35936:SF17">
    <property type="entry name" value="ARGININE-BINDING EXTRACELLULAR PROTEIN ARTP"/>
    <property type="match status" value="1"/>
</dbReference>
<evidence type="ECO:0000256" key="1">
    <source>
        <dbReference type="ARBA" id="ARBA00010333"/>
    </source>
</evidence>
<sequence>MWWRRNAVKTLLTASIIFCLMITGALIPTVAQEPLKLIFPHFPPYTYQYSGQSQGIGIELVSQALDKAGLPYEITATTDYGRALYSVKAQRADGFFLASQNNERDRFAVFSQPLVVNRWCWFLLKNADLKPNDAEFKSQAKIGTYLNTNTHKWLLKNQYKVAASPSSIDSLLLMLNKKRIHAILLAEVVFENAALAQGVDLTNYLKIVEVEKPFGLYISKQYLSRHPDVMQSINDAILQVSPLYQQAHANSFDID</sequence>
<keyword evidence="5" id="KW-1185">Reference proteome</keyword>
<dbReference type="PANTHER" id="PTHR35936">
    <property type="entry name" value="MEMBRANE-BOUND LYTIC MUREIN TRANSGLYCOSYLASE F"/>
    <property type="match status" value="1"/>
</dbReference>
<dbReference type="Proteomes" id="UP000244441">
    <property type="component" value="Chromosome"/>
</dbReference>
<gene>
    <name evidence="4" type="ORF">C2869_01510</name>
</gene>
<evidence type="ECO:0000313" key="4">
    <source>
        <dbReference type="EMBL" id="AWB65200.1"/>
    </source>
</evidence>
<keyword evidence="2" id="KW-0732">Signal</keyword>
<comment type="similarity">
    <text evidence="1">Belongs to the bacterial solute-binding protein 3 family.</text>
</comment>
<reference evidence="4 5" key="1">
    <citation type="submission" date="2018-01" db="EMBL/GenBank/DDBJ databases">
        <title>Genome sequence of a Cantenovulum-like bacteria.</title>
        <authorList>
            <person name="Tan W.R."/>
            <person name="Lau N.-S."/>
            <person name="Go F."/>
            <person name="Amirul A.-A.A."/>
        </authorList>
    </citation>
    <scope>NUCLEOTIDE SEQUENCE [LARGE SCALE GENOMIC DNA]</scope>
    <source>
        <strain evidence="4 5">CCB-QB4</strain>
    </source>
</reference>
<dbReference type="EMBL" id="CP026604">
    <property type="protein sequence ID" value="AWB65200.1"/>
    <property type="molecule type" value="Genomic_DNA"/>
</dbReference>
<proteinExistence type="inferred from homology"/>
<feature type="domain" description="Solute-binding protein family 3/N-terminal" evidence="3">
    <location>
        <begin position="40"/>
        <end position="137"/>
    </location>
</feature>
<accession>A0A2S0VM50</accession>
<dbReference type="InterPro" id="IPR001638">
    <property type="entry name" value="Solute-binding_3/MltF_N"/>
</dbReference>
<dbReference type="KEGG" id="cate:C2869_01510"/>
<name>A0A2S0VM50_9ALTE</name>
<evidence type="ECO:0000259" key="3">
    <source>
        <dbReference type="Pfam" id="PF00497"/>
    </source>
</evidence>
<dbReference type="Gene3D" id="3.40.190.10">
    <property type="entry name" value="Periplasmic binding protein-like II"/>
    <property type="match status" value="2"/>
</dbReference>
<protein>
    <submittedName>
        <fullName evidence="4">ABC transporter substrate-binding protein</fullName>
    </submittedName>
</protein>
<dbReference type="AlphaFoldDB" id="A0A2S0VM50"/>
<dbReference type="SUPFAM" id="SSF53850">
    <property type="entry name" value="Periplasmic binding protein-like II"/>
    <property type="match status" value="1"/>
</dbReference>